<keyword evidence="1" id="KW-0472">Membrane</keyword>
<dbReference type="AlphaFoldDB" id="A0A8D9E8C5"/>
<evidence type="ECO:0000256" key="1">
    <source>
        <dbReference type="SAM" id="Phobius"/>
    </source>
</evidence>
<accession>A0A8D9E8C5</accession>
<evidence type="ECO:0000313" key="2">
    <source>
        <dbReference type="EMBL" id="CAG6743099.1"/>
    </source>
</evidence>
<reference evidence="2" key="1">
    <citation type="submission" date="2021-05" db="EMBL/GenBank/DDBJ databases">
        <authorList>
            <person name="Alioto T."/>
            <person name="Alioto T."/>
            <person name="Gomez Garrido J."/>
        </authorList>
    </citation>
    <scope>NUCLEOTIDE SEQUENCE</scope>
</reference>
<feature type="transmembrane region" description="Helical" evidence="1">
    <location>
        <begin position="67"/>
        <end position="87"/>
    </location>
</feature>
<keyword evidence="1" id="KW-0812">Transmembrane</keyword>
<organism evidence="2">
    <name type="scientific">Cacopsylla melanoneura</name>
    <dbReference type="NCBI Taxonomy" id="428564"/>
    <lineage>
        <taxon>Eukaryota</taxon>
        <taxon>Metazoa</taxon>
        <taxon>Ecdysozoa</taxon>
        <taxon>Arthropoda</taxon>
        <taxon>Hexapoda</taxon>
        <taxon>Insecta</taxon>
        <taxon>Pterygota</taxon>
        <taxon>Neoptera</taxon>
        <taxon>Paraneoptera</taxon>
        <taxon>Hemiptera</taxon>
        <taxon>Sternorrhyncha</taxon>
        <taxon>Psylloidea</taxon>
        <taxon>Psyllidae</taxon>
        <taxon>Psyllinae</taxon>
        <taxon>Cacopsylla</taxon>
    </lineage>
</organism>
<sequence>MSAKWRIRIIHHHHEVSTIYYTYKYIYQYLITFLLIHFSIKPLNLVYLSKVFVYQTYLRLTFPNRKVVMPMGMIDTACAYCAVWRVVWRSDVFELIFVKLQLKQILYIQYSIVLVVV</sequence>
<proteinExistence type="predicted"/>
<name>A0A8D9E8C5_9HEMI</name>
<dbReference type="EMBL" id="HBUF01443280">
    <property type="protein sequence ID" value="CAG6743099.1"/>
    <property type="molecule type" value="Transcribed_RNA"/>
</dbReference>
<protein>
    <submittedName>
        <fullName evidence="2">Uncharacterized protein</fullName>
    </submittedName>
</protein>
<feature type="transmembrane region" description="Helical" evidence="1">
    <location>
        <begin position="21"/>
        <end position="40"/>
    </location>
</feature>
<keyword evidence="1" id="KW-1133">Transmembrane helix</keyword>